<organism evidence="5 6">
    <name type="scientific">Candidatus Avidehalobacter gallistercoris</name>
    <dbReference type="NCBI Taxonomy" id="2840694"/>
    <lineage>
        <taxon>Bacteria</taxon>
        <taxon>Bacillati</taxon>
        <taxon>Bacillota</taxon>
        <taxon>Clostridia</taxon>
        <taxon>Eubacteriales</taxon>
        <taxon>Peptococcaceae</taxon>
        <taxon>Peptococcaceae incertae sedis</taxon>
        <taxon>Candidatus Avidehalobacter</taxon>
    </lineage>
</organism>
<evidence type="ECO:0000313" key="6">
    <source>
        <dbReference type="Proteomes" id="UP000824124"/>
    </source>
</evidence>
<sequence length="73" mass="8031">MENKAVLNQFKTEVANELGINNYEQIDKGQLTSRQNGYVGGNMTRKMVAFAEQAIAQGQTAAINNAAQTEQIR</sequence>
<dbReference type="PANTHER" id="PTHR36107">
    <property type="entry name" value="SMALL, ACID-SOLUBLE SPORE PROTEIN A"/>
    <property type="match status" value="1"/>
</dbReference>
<dbReference type="AlphaFoldDB" id="A0A9D1HKA2"/>
<dbReference type="GO" id="GO:0006265">
    <property type="term" value="P:DNA topological change"/>
    <property type="evidence" value="ECO:0007669"/>
    <property type="project" value="InterPro"/>
</dbReference>
<dbReference type="GO" id="GO:0030435">
    <property type="term" value="P:sporulation resulting in formation of a cellular spore"/>
    <property type="evidence" value="ECO:0007669"/>
    <property type="project" value="UniProtKB-KW"/>
</dbReference>
<comment type="caution">
    <text evidence="5">The sequence shown here is derived from an EMBL/GenBank/DDBJ whole genome shotgun (WGS) entry which is preliminary data.</text>
</comment>
<reference evidence="5" key="1">
    <citation type="submission" date="2020-10" db="EMBL/GenBank/DDBJ databases">
        <authorList>
            <person name="Gilroy R."/>
        </authorList>
    </citation>
    <scope>NUCLEOTIDE SEQUENCE</scope>
    <source>
        <strain evidence="5">2830</strain>
    </source>
</reference>
<dbReference type="InterPro" id="IPR001448">
    <property type="entry name" value="SASP_alpha/beta-type"/>
</dbReference>
<comment type="similarity">
    <text evidence="2">Belongs to the alpha/beta-type SASP family.</text>
</comment>
<dbReference type="PROSITE" id="PS00684">
    <property type="entry name" value="SASP_2"/>
    <property type="match status" value="1"/>
</dbReference>
<keyword evidence="3" id="KW-0749">Sporulation</keyword>
<evidence type="ECO:0000256" key="1">
    <source>
        <dbReference type="ARBA" id="ARBA00003863"/>
    </source>
</evidence>
<evidence type="ECO:0000256" key="4">
    <source>
        <dbReference type="ARBA" id="ARBA00023125"/>
    </source>
</evidence>
<dbReference type="InterPro" id="IPR050847">
    <property type="entry name" value="SASP_DNA-binding"/>
</dbReference>
<protein>
    <submittedName>
        <fullName evidence="5">Alpha/beta-type small acid-soluble spore protein</fullName>
    </submittedName>
</protein>
<dbReference type="EMBL" id="DVMH01000009">
    <property type="protein sequence ID" value="HIU09896.1"/>
    <property type="molecule type" value="Genomic_DNA"/>
</dbReference>
<keyword evidence="4" id="KW-0238">DNA-binding</keyword>
<dbReference type="Pfam" id="PF00269">
    <property type="entry name" value="SASP"/>
    <property type="match status" value="1"/>
</dbReference>
<evidence type="ECO:0000256" key="2">
    <source>
        <dbReference type="ARBA" id="ARBA00005442"/>
    </source>
</evidence>
<dbReference type="InterPro" id="IPR038300">
    <property type="entry name" value="SASP_sf_alpha/beta"/>
</dbReference>
<dbReference type="PROSITE" id="PS00304">
    <property type="entry name" value="SASP_1"/>
    <property type="match status" value="1"/>
</dbReference>
<dbReference type="Gene3D" id="6.10.10.80">
    <property type="entry name" value="Small, acid-soluble spore protein, alpha/beta type-like"/>
    <property type="match status" value="1"/>
</dbReference>
<accession>A0A9D1HKA2</accession>
<reference evidence="5" key="2">
    <citation type="journal article" date="2021" name="PeerJ">
        <title>Extensive microbial diversity within the chicken gut microbiome revealed by metagenomics and culture.</title>
        <authorList>
            <person name="Gilroy R."/>
            <person name="Ravi A."/>
            <person name="Getino M."/>
            <person name="Pursley I."/>
            <person name="Horton D.L."/>
            <person name="Alikhan N.F."/>
            <person name="Baker D."/>
            <person name="Gharbi K."/>
            <person name="Hall N."/>
            <person name="Watson M."/>
            <person name="Adriaenssens E.M."/>
            <person name="Foster-Nyarko E."/>
            <person name="Jarju S."/>
            <person name="Secka A."/>
            <person name="Antonio M."/>
            <person name="Oren A."/>
            <person name="Chaudhuri R.R."/>
            <person name="La Ragione R."/>
            <person name="Hildebrand F."/>
            <person name="Pallen M.J."/>
        </authorList>
    </citation>
    <scope>NUCLEOTIDE SEQUENCE</scope>
    <source>
        <strain evidence="5">2830</strain>
    </source>
</reference>
<evidence type="ECO:0000256" key="3">
    <source>
        <dbReference type="ARBA" id="ARBA00022969"/>
    </source>
</evidence>
<gene>
    <name evidence="5" type="ORF">IAB00_01365</name>
</gene>
<evidence type="ECO:0000313" key="5">
    <source>
        <dbReference type="EMBL" id="HIU09896.1"/>
    </source>
</evidence>
<dbReference type="GO" id="GO:0003690">
    <property type="term" value="F:double-stranded DNA binding"/>
    <property type="evidence" value="ECO:0007669"/>
    <property type="project" value="InterPro"/>
</dbReference>
<name>A0A9D1HKA2_9FIRM</name>
<dbReference type="Proteomes" id="UP000824124">
    <property type="component" value="Unassembled WGS sequence"/>
</dbReference>
<comment type="function">
    <text evidence="1">SASP are bound to spore DNA. They are double-stranded DNA-binding proteins that cause DNA to change to an a-like conformation. They protect the DNA backbone from chemical and enzymatic cleavage and are thus involved in dormant spore's high resistance to UV light.</text>
</comment>
<proteinExistence type="inferred from homology"/>
<dbReference type="PANTHER" id="PTHR36107:SF1">
    <property type="entry name" value="SMALL, ACID-SOLUBLE SPORE PROTEIN A"/>
    <property type="match status" value="1"/>
</dbReference>
<dbReference type="InterPro" id="IPR018126">
    <property type="entry name" value="SASP_alpha/beta-type_CS"/>
</dbReference>